<dbReference type="PANTHER" id="PTHR33985">
    <property type="entry name" value="OS02G0491300 PROTEIN-RELATED"/>
    <property type="match status" value="1"/>
</dbReference>
<evidence type="ECO:0000313" key="3">
    <source>
        <dbReference type="Proteomes" id="UP000827721"/>
    </source>
</evidence>
<sequence length="210" mass="23117">METKLSPPLLLLIVLLLLPSITTARHLDHELSLAITSLRAHGHNLFSNFESHLFFPLRLLSSSNSTLTFFSPPDSLLFSSSDSVLRFVSPVRLTASRLKVLSSGTCVNTLLPHHHLLIERTTVLLHGIVSDSVTVDGMMLSLPDLFIGSNVAVHGLDEILVGGFESKVLTIEKLVTPYISSWIETGLSRSKNQTNWREIVINETGILNLS</sequence>
<reference evidence="2 3" key="1">
    <citation type="submission" date="2021-02" db="EMBL/GenBank/DDBJ databases">
        <title>Plant Genome Project.</title>
        <authorList>
            <person name="Zhang R.-G."/>
        </authorList>
    </citation>
    <scope>NUCLEOTIDE SEQUENCE [LARGE SCALE GENOMIC DNA]</scope>
    <source>
        <tissue evidence="2">Leaves</tissue>
    </source>
</reference>
<feature type="chain" id="PRO_5045756885" evidence="1">
    <location>
        <begin position="25"/>
        <end position="210"/>
    </location>
</feature>
<keyword evidence="1" id="KW-0732">Signal</keyword>
<dbReference type="PANTHER" id="PTHR33985:SF15">
    <property type="entry name" value="FASCICLIN-LIKE ARABINOGALACTAN PROTEIN 19"/>
    <property type="match status" value="1"/>
</dbReference>
<accession>A0ABQ8HNN6</accession>
<dbReference type="EMBL" id="JAFEMO010000008">
    <property type="protein sequence ID" value="KAH7565972.1"/>
    <property type="molecule type" value="Genomic_DNA"/>
</dbReference>
<name>A0ABQ8HNN6_9ROSI</name>
<protein>
    <submittedName>
        <fullName evidence="2">Uncharacterized protein</fullName>
    </submittedName>
</protein>
<keyword evidence="3" id="KW-1185">Reference proteome</keyword>
<organism evidence="2 3">
    <name type="scientific">Xanthoceras sorbifolium</name>
    <dbReference type="NCBI Taxonomy" id="99658"/>
    <lineage>
        <taxon>Eukaryota</taxon>
        <taxon>Viridiplantae</taxon>
        <taxon>Streptophyta</taxon>
        <taxon>Embryophyta</taxon>
        <taxon>Tracheophyta</taxon>
        <taxon>Spermatophyta</taxon>
        <taxon>Magnoliopsida</taxon>
        <taxon>eudicotyledons</taxon>
        <taxon>Gunneridae</taxon>
        <taxon>Pentapetalae</taxon>
        <taxon>rosids</taxon>
        <taxon>malvids</taxon>
        <taxon>Sapindales</taxon>
        <taxon>Sapindaceae</taxon>
        <taxon>Xanthoceroideae</taxon>
        <taxon>Xanthoceras</taxon>
    </lineage>
</organism>
<gene>
    <name evidence="2" type="ORF">JRO89_XS08G0050800</name>
</gene>
<proteinExistence type="predicted"/>
<dbReference type="Proteomes" id="UP000827721">
    <property type="component" value="Unassembled WGS sequence"/>
</dbReference>
<feature type="signal peptide" evidence="1">
    <location>
        <begin position="1"/>
        <end position="24"/>
    </location>
</feature>
<comment type="caution">
    <text evidence="2">The sequence shown here is derived from an EMBL/GenBank/DDBJ whole genome shotgun (WGS) entry which is preliminary data.</text>
</comment>
<dbReference type="InterPro" id="IPR052806">
    <property type="entry name" value="Fasciclin-like_AGP"/>
</dbReference>
<evidence type="ECO:0000313" key="2">
    <source>
        <dbReference type="EMBL" id="KAH7565972.1"/>
    </source>
</evidence>
<evidence type="ECO:0000256" key="1">
    <source>
        <dbReference type="SAM" id="SignalP"/>
    </source>
</evidence>